<sequence>MCCICHSIPIESAVNRNHLPSPGRDNFRSCLRIGLIIQSVKAGEISSQENYLLNIFLSICHGMIEDTLLFVAIGANLGVLVAVRVAAAVLITRLFACYINRQSDSQSINV</sequence>
<dbReference type="Proteomes" id="UP000046155">
    <property type="component" value="Unassembled WGS sequence"/>
</dbReference>
<gene>
    <name evidence="2" type="ORF">SSCH_90046</name>
</gene>
<protein>
    <submittedName>
        <fullName evidence="2">Nucleoside recognition domain protein (Part 2)</fullName>
    </submittedName>
</protein>
<dbReference type="EMBL" id="CDRZ01000291">
    <property type="protein sequence ID" value="CEO90477.1"/>
    <property type="molecule type" value="Genomic_DNA"/>
</dbReference>
<keyword evidence="1" id="KW-0472">Membrane</keyword>
<keyword evidence="3" id="KW-1185">Reference proteome</keyword>
<evidence type="ECO:0000313" key="2">
    <source>
        <dbReference type="EMBL" id="CEO90477.1"/>
    </source>
</evidence>
<accession>A0A0B7MS18</accession>
<evidence type="ECO:0000313" key="3">
    <source>
        <dbReference type="Proteomes" id="UP000046155"/>
    </source>
</evidence>
<name>A0A0B7MS18_9FIRM</name>
<keyword evidence="1" id="KW-0812">Transmembrane</keyword>
<proteinExistence type="predicted"/>
<reference evidence="3" key="1">
    <citation type="submission" date="2015-01" db="EMBL/GenBank/DDBJ databases">
        <authorList>
            <person name="Manzoor Shahid"/>
            <person name="Zubair Saima"/>
        </authorList>
    </citation>
    <scope>NUCLEOTIDE SEQUENCE [LARGE SCALE GENOMIC DNA]</scope>
    <source>
        <strain evidence="3">Sp3</strain>
    </source>
</reference>
<organism evidence="2 3">
    <name type="scientific">Syntrophaceticus schinkii</name>
    <dbReference type="NCBI Taxonomy" id="499207"/>
    <lineage>
        <taxon>Bacteria</taxon>
        <taxon>Bacillati</taxon>
        <taxon>Bacillota</taxon>
        <taxon>Clostridia</taxon>
        <taxon>Thermoanaerobacterales</taxon>
        <taxon>Thermoanaerobacterales Family III. Incertae Sedis</taxon>
        <taxon>Syntrophaceticus</taxon>
    </lineage>
</organism>
<evidence type="ECO:0000256" key="1">
    <source>
        <dbReference type="SAM" id="Phobius"/>
    </source>
</evidence>
<dbReference type="AlphaFoldDB" id="A0A0B7MS18"/>
<keyword evidence="1" id="KW-1133">Transmembrane helix</keyword>
<feature type="transmembrane region" description="Helical" evidence="1">
    <location>
        <begin position="79"/>
        <end position="99"/>
    </location>
</feature>